<dbReference type="OrthoDB" id="388409at2"/>
<evidence type="ECO:0000313" key="3">
    <source>
        <dbReference type="Proteomes" id="UP000231823"/>
    </source>
</evidence>
<gene>
    <name evidence="2" type="ORF">SFLOR_v1c09060</name>
</gene>
<keyword evidence="1" id="KW-0812">Transmembrane</keyword>
<accession>A0A2K8SET6</accession>
<protein>
    <submittedName>
        <fullName evidence="2">Uncharacterized protein</fullName>
    </submittedName>
</protein>
<dbReference type="AlphaFoldDB" id="A0A2K8SET6"/>
<keyword evidence="1" id="KW-1133">Transmembrane helix</keyword>
<evidence type="ECO:0000313" key="2">
    <source>
        <dbReference type="EMBL" id="AUB31954.1"/>
    </source>
</evidence>
<reference evidence="2 3" key="1">
    <citation type="submission" date="2017-12" db="EMBL/GenBank/DDBJ databases">
        <title>Complete genome sequence of Spiroplasma floricola 23-6 (ATCC 29989).</title>
        <authorList>
            <person name="Tsai Y.-M."/>
            <person name="Wu P.-S."/>
            <person name="Lo W.-S."/>
            <person name="Kuo C.-H."/>
        </authorList>
    </citation>
    <scope>NUCLEOTIDE SEQUENCE [LARGE SCALE GENOMIC DNA]</scope>
    <source>
        <strain evidence="2 3">23-6</strain>
    </source>
</reference>
<evidence type="ECO:0000256" key="1">
    <source>
        <dbReference type="SAM" id="Phobius"/>
    </source>
</evidence>
<dbReference type="Proteomes" id="UP000231823">
    <property type="component" value="Chromosome"/>
</dbReference>
<organism evidence="2 3">
    <name type="scientific">Spiroplasma floricola 23-6</name>
    <dbReference type="NCBI Taxonomy" id="1336749"/>
    <lineage>
        <taxon>Bacteria</taxon>
        <taxon>Bacillati</taxon>
        <taxon>Mycoplasmatota</taxon>
        <taxon>Mollicutes</taxon>
        <taxon>Entomoplasmatales</taxon>
        <taxon>Spiroplasmataceae</taxon>
        <taxon>Spiroplasma</taxon>
    </lineage>
</organism>
<sequence length="819" mass="96135">MIKAFKLLFLFFNFGFFSSNLLKFEVINLMENDISTKNNLIVKAPYYLLEIPKFSDKGVEVKHNEKSSIYKSTIEEFISLDQLKLETMKDYWFDSSLELNIKSVLERNAKVIDQEMSSLDQNLVKENFNFQIQLEKRQQIKEIEKEYSYHDEWTDTFIFTKLNLKFKKIYQQNNEGVEISGTINEEILADPNIVDKAALESFLGGPTRGGLLLTSVKSNFISRSDFFQDKKENYYTYYVDSNNFYSARRENLESFLFNDVNFYKFLNLNKETNYSLKLKIKLNQDLFVKNKIIGIVDFYENNKIIIKNIKVFFIEKEINKKNNSIGLKYKSKFKNIYENHKKIKYFLSNEYKINYQDVYFDNNDLENSVSIKKFNSEETAVFKYTYKKPNGGILTFYITIFHIEEKFDEDVLMSNWKDIKFETTSKNYEVNEFKVVYESPVVGEEMKFKYIKVTEEKIEINNNETRKIFIINGESFKNIKIKNSSNINVKKQGNNLLEIKALKVGKGFIELDSIDAINKKIIEVEVKKLKDYFSLEKDFIVIEKGKSDFINVDTNSIENLVIVNRNKNINAKFEKNKLSIKSTITGVFEIEIISSTTKITKKVKIKVINTNSSILLDKKIVISEMNTSNLIKILNYEELDQDQIKIESNSRNLLFTKNKSEIILFPKDKGVFELNINYKKQKSVIKVKSFKEIIEKEIELSDEIIKYSKSNHELKKYNDNIKIVESDNEFSFSLIDNSKIGYLELFNDNGENLKITLLSNKKDESNSKNQDNQFKNNKSKVIKILALFLIPLSFGISILLFFVLKKVYKKEQNKNKSSN</sequence>
<feature type="transmembrane region" description="Helical" evidence="1">
    <location>
        <begin position="784"/>
        <end position="804"/>
    </location>
</feature>
<proteinExistence type="predicted"/>
<dbReference type="EMBL" id="CP025057">
    <property type="protein sequence ID" value="AUB31954.1"/>
    <property type="molecule type" value="Genomic_DNA"/>
</dbReference>
<dbReference type="KEGG" id="sfz:SFLOR_v1c09060"/>
<name>A0A2K8SET6_9MOLU</name>
<dbReference type="RefSeq" id="WP_157806959.1">
    <property type="nucleotide sequence ID" value="NZ_CP025057.1"/>
</dbReference>
<keyword evidence="1" id="KW-0472">Membrane</keyword>
<keyword evidence="3" id="KW-1185">Reference proteome</keyword>